<reference evidence="2 3" key="1">
    <citation type="submission" date="2018-06" db="EMBL/GenBank/DDBJ databases">
        <title>Comparative genomics reveals the genomic features of Rhizophagus irregularis, R. cerebriforme, R. diaphanum and Gigaspora rosea, and their symbiotic lifestyle signature.</title>
        <authorList>
            <person name="Morin E."/>
            <person name="San Clemente H."/>
            <person name="Chen E.C.H."/>
            <person name="De La Providencia I."/>
            <person name="Hainaut M."/>
            <person name="Kuo A."/>
            <person name="Kohler A."/>
            <person name="Murat C."/>
            <person name="Tang N."/>
            <person name="Roy S."/>
            <person name="Loubradou J."/>
            <person name="Henrissat B."/>
            <person name="Grigoriev I.V."/>
            <person name="Corradi N."/>
            <person name="Roux C."/>
            <person name="Martin F.M."/>
        </authorList>
    </citation>
    <scope>NUCLEOTIDE SEQUENCE [LARGE SCALE GENOMIC DNA]</scope>
    <source>
        <strain evidence="2 3">DAOM 194757</strain>
    </source>
</reference>
<sequence>MYKKNAKWIKTNNMELPKELENNQFIKNLLEEYAKLSQQNQELKDELERKTFRQTKPNANGT</sequence>
<evidence type="ECO:0000313" key="3">
    <source>
        <dbReference type="Proteomes" id="UP000266673"/>
    </source>
</evidence>
<dbReference type="Proteomes" id="UP000266673">
    <property type="component" value="Unassembled WGS sequence"/>
</dbReference>
<evidence type="ECO:0000256" key="1">
    <source>
        <dbReference type="SAM" id="MobiDB-lite"/>
    </source>
</evidence>
<proteinExistence type="predicted"/>
<comment type="caution">
    <text evidence="2">The sequence shown here is derived from an EMBL/GenBank/DDBJ whole genome shotgun (WGS) entry which is preliminary data.</text>
</comment>
<feature type="region of interest" description="Disordered" evidence="1">
    <location>
        <begin position="41"/>
        <end position="62"/>
    </location>
</feature>
<organism evidence="2 3">
    <name type="scientific">Gigaspora rosea</name>
    <dbReference type="NCBI Taxonomy" id="44941"/>
    <lineage>
        <taxon>Eukaryota</taxon>
        <taxon>Fungi</taxon>
        <taxon>Fungi incertae sedis</taxon>
        <taxon>Mucoromycota</taxon>
        <taxon>Glomeromycotina</taxon>
        <taxon>Glomeromycetes</taxon>
        <taxon>Diversisporales</taxon>
        <taxon>Gigasporaceae</taxon>
        <taxon>Gigaspora</taxon>
    </lineage>
</organism>
<dbReference type="AlphaFoldDB" id="A0A397UC69"/>
<evidence type="ECO:0000313" key="2">
    <source>
        <dbReference type="EMBL" id="RIB04943.1"/>
    </source>
</evidence>
<feature type="compositionally biased region" description="Basic and acidic residues" evidence="1">
    <location>
        <begin position="42"/>
        <end position="51"/>
    </location>
</feature>
<dbReference type="EMBL" id="QKWP01002082">
    <property type="protein sequence ID" value="RIB04943.1"/>
    <property type="molecule type" value="Genomic_DNA"/>
</dbReference>
<gene>
    <name evidence="2" type="ORF">C2G38_2221023</name>
</gene>
<accession>A0A397UC69</accession>
<name>A0A397UC69_9GLOM</name>
<protein>
    <submittedName>
        <fullName evidence="2">Uncharacterized protein</fullName>
    </submittedName>
</protein>
<keyword evidence="3" id="KW-1185">Reference proteome</keyword>